<name>A0A9D4I420_DREPO</name>
<evidence type="ECO:0000313" key="2">
    <source>
        <dbReference type="Proteomes" id="UP000828390"/>
    </source>
</evidence>
<protein>
    <submittedName>
        <fullName evidence="1">Uncharacterized protein</fullName>
    </submittedName>
</protein>
<gene>
    <name evidence="1" type="ORF">DPMN_048503</name>
</gene>
<keyword evidence="2" id="KW-1185">Reference proteome</keyword>
<accession>A0A9D4I420</accession>
<dbReference type="Proteomes" id="UP000828390">
    <property type="component" value="Unassembled WGS sequence"/>
</dbReference>
<evidence type="ECO:0000313" key="1">
    <source>
        <dbReference type="EMBL" id="KAH3741776.1"/>
    </source>
</evidence>
<reference evidence="1" key="1">
    <citation type="journal article" date="2019" name="bioRxiv">
        <title>The Genome of the Zebra Mussel, Dreissena polymorpha: A Resource for Invasive Species Research.</title>
        <authorList>
            <person name="McCartney M.A."/>
            <person name="Auch B."/>
            <person name="Kono T."/>
            <person name="Mallez S."/>
            <person name="Zhang Y."/>
            <person name="Obille A."/>
            <person name="Becker A."/>
            <person name="Abrahante J.E."/>
            <person name="Garbe J."/>
            <person name="Badalamenti J.P."/>
            <person name="Herman A."/>
            <person name="Mangelson H."/>
            <person name="Liachko I."/>
            <person name="Sullivan S."/>
            <person name="Sone E.D."/>
            <person name="Koren S."/>
            <person name="Silverstein K.A.T."/>
            <person name="Beckman K.B."/>
            <person name="Gohl D.M."/>
        </authorList>
    </citation>
    <scope>NUCLEOTIDE SEQUENCE</scope>
    <source>
        <strain evidence="1">Duluth1</strain>
        <tissue evidence="1">Whole animal</tissue>
    </source>
</reference>
<organism evidence="1 2">
    <name type="scientific">Dreissena polymorpha</name>
    <name type="common">Zebra mussel</name>
    <name type="synonym">Mytilus polymorpha</name>
    <dbReference type="NCBI Taxonomy" id="45954"/>
    <lineage>
        <taxon>Eukaryota</taxon>
        <taxon>Metazoa</taxon>
        <taxon>Spiralia</taxon>
        <taxon>Lophotrochozoa</taxon>
        <taxon>Mollusca</taxon>
        <taxon>Bivalvia</taxon>
        <taxon>Autobranchia</taxon>
        <taxon>Heteroconchia</taxon>
        <taxon>Euheterodonta</taxon>
        <taxon>Imparidentia</taxon>
        <taxon>Neoheterodontei</taxon>
        <taxon>Myida</taxon>
        <taxon>Dreissenoidea</taxon>
        <taxon>Dreissenidae</taxon>
        <taxon>Dreissena</taxon>
    </lineage>
</organism>
<proteinExistence type="predicted"/>
<dbReference type="AlphaFoldDB" id="A0A9D4I420"/>
<reference evidence="1" key="2">
    <citation type="submission" date="2020-11" db="EMBL/GenBank/DDBJ databases">
        <authorList>
            <person name="McCartney M.A."/>
            <person name="Auch B."/>
            <person name="Kono T."/>
            <person name="Mallez S."/>
            <person name="Becker A."/>
            <person name="Gohl D.M."/>
            <person name="Silverstein K.A.T."/>
            <person name="Koren S."/>
            <person name="Bechman K.B."/>
            <person name="Herman A."/>
            <person name="Abrahante J.E."/>
            <person name="Garbe J."/>
        </authorList>
    </citation>
    <scope>NUCLEOTIDE SEQUENCE</scope>
    <source>
        <strain evidence="1">Duluth1</strain>
        <tissue evidence="1">Whole animal</tissue>
    </source>
</reference>
<dbReference type="EMBL" id="JAIWYP010000011">
    <property type="protein sequence ID" value="KAH3741776.1"/>
    <property type="molecule type" value="Genomic_DNA"/>
</dbReference>
<comment type="caution">
    <text evidence="1">The sequence shown here is derived from an EMBL/GenBank/DDBJ whole genome shotgun (WGS) entry which is preliminary data.</text>
</comment>
<sequence length="61" mass="6697">MLTSRSGAQQVVGLGIGYMLCVTTELRGIVDVEEYRFHDSSCCVGGRGRKKIAKKYTLSVQ</sequence>